<reference evidence="3" key="1">
    <citation type="submission" date="2016-10" db="EMBL/GenBank/DDBJ databases">
        <title>Sequence of Gallionella enrichment culture.</title>
        <authorList>
            <person name="Poehlein A."/>
            <person name="Muehling M."/>
            <person name="Daniel R."/>
        </authorList>
    </citation>
    <scope>NUCLEOTIDE SEQUENCE</scope>
</reference>
<dbReference type="Gene3D" id="2.60.120.10">
    <property type="entry name" value="Jelly Rolls"/>
    <property type="match status" value="1"/>
</dbReference>
<organism evidence="3">
    <name type="scientific">mine drainage metagenome</name>
    <dbReference type="NCBI Taxonomy" id="410659"/>
    <lineage>
        <taxon>unclassified sequences</taxon>
        <taxon>metagenomes</taxon>
        <taxon>ecological metagenomes</taxon>
    </lineage>
</organism>
<feature type="domain" description="Cupin type-2" evidence="2">
    <location>
        <begin position="51"/>
        <end position="120"/>
    </location>
</feature>
<protein>
    <submittedName>
        <fullName evidence="3">Cupin domain protein</fullName>
    </submittedName>
</protein>
<dbReference type="PANTHER" id="PTHR35848">
    <property type="entry name" value="OXALATE-BINDING PROTEIN"/>
    <property type="match status" value="1"/>
</dbReference>
<dbReference type="GO" id="GO:0046872">
    <property type="term" value="F:metal ion binding"/>
    <property type="evidence" value="ECO:0007669"/>
    <property type="project" value="UniProtKB-KW"/>
</dbReference>
<comment type="caution">
    <text evidence="3">The sequence shown here is derived from an EMBL/GenBank/DDBJ whole genome shotgun (WGS) entry which is preliminary data.</text>
</comment>
<evidence type="ECO:0000259" key="2">
    <source>
        <dbReference type="Pfam" id="PF07883"/>
    </source>
</evidence>
<dbReference type="Pfam" id="PF07883">
    <property type="entry name" value="Cupin_2"/>
    <property type="match status" value="1"/>
</dbReference>
<sequence length="159" mass="17749">MNKINLRDIPEQIWTSPKGKFASSDREISVALGREPMSTDFLKRQPFDVELCRIPPGKAACPYHSHSAQWEFYHVVSGTGQARDDGGLTAIGAGDSFLFKPGQAHQLLNDGSEDLVLFIVADNPLGESCHYPDSGKWMVRSPERRLIRSEDIDYLDGEE</sequence>
<keyword evidence="1" id="KW-0479">Metal-binding</keyword>
<accession>A0A1J5SHP6</accession>
<proteinExistence type="predicted"/>
<dbReference type="InterPro" id="IPR014710">
    <property type="entry name" value="RmlC-like_jellyroll"/>
</dbReference>
<dbReference type="InterPro" id="IPR011051">
    <property type="entry name" value="RmlC_Cupin_sf"/>
</dbReference>
<dbReference type="AlphaFoldDB" id="A0A1J5SHP6"/>
<evidence type="ECO:0000313" key="3">
    <source>
        <dbReference type="EMBL" id="OIR03669.1"/>
    </source>
</evidence>
<name>A0A1J5SHP6_9ZZZZ</name>
<dbReference type="InterPro" id="IPR013096">
    <property type="entry name" value="Cupin_2"/>
</dbReference>
<gene>
    <name evidence="3" type="ORF">GALL_142910</name>
</gene>
<evidence type="ECO:0000256" key="1">
    <source>
        <dbReference type="ARBA" id="ARBA00022723"/>
    </source>
</evidence>
<dbReference type="SUPFAM" id="SSF51182">
    <property type="entry name" value="RmlC-like cupins"/>
    <property type="match status" value="1"/>
</dbReference>
<dbReference type="EMBL" id="MLJW01000064">
    <property type="protein sequence ID" value="OIR03669.1"/>
    <property type="molecule type" value="Genomic_DNA"/>
</dbReference>
<dbReference type="InterPro" id="IPR051610">
    <property type="entry name" value="GPI/OXD"/>
</dbReference>